<evidence type="ECO:0000313" key="2">
    <source>
        <dbReference type="EMBL" id="KKM85842.1"/>
    </source>
</evidence>
<keyword evidence="1" id="KW-0812">Transmembrane</keyword>
<dbReference type="AlphaFoldDB" id="A0A0F9NX81"/>
<comment type="caution">
    <text evidence="2">The sequence shown here is derived from an EMBL/GenBank/DDBJ whole genome shotgun (WGS) entry which is preliminary data.</text>
</comment>
<accession>A0A0F9NX81</accession>
<reference evidence="2" key="1">
    <citation type="journal article" date="2015" name="Nature">
        <title>Complex archaea that bridge the gap between prokaryotes and eukaryotes.</title>
        <authorList>
            <person name="Spang A."/>
            <person name="Saw J.H."/>
            <person name="Jorgensen S.L."/>
            <person name="Zaremba-Niedzwiedzka K."/>
            <person name="Martijn J."/>
            <person name="Lind A.E."/>
            <person name="van Eijk R."/>
            <person name="Schleper C."/>
            <person name="Guy L."/>
            <person name="Ettema T.J."/>
        </authorList>
    </citation>
    <scope>NUCLEOTIDE SEQUENCE</scope>
</reference>
<dbReference type="EMBL" id="LAZR01007346">
    <property type="protein sequence ID" value="KKM85842.1"/>
    <property type="molecule type" value="Genomic_DNA"/>
</dbReference>
<keyword evidence="1" id="KW-1133">Transmembrane helix</keyword>
<keyword evidence="1" id="KW-0472">Membrane</keyword>
<name>A0A0F9NX81_9ZZZZ</name>
<gene>
    <name evidence="2" type="ORF">LCGC14_1285020</name>
</gene>
<sequence>MLEADGRNYLLTLAYFQRIPGCELYGVGRGNGDAGIGEKVRRLERNQKFIITGLGLALSAAAQVAWEWARAKLTGGQL</sequence>
<proteinExistence type="predicted"/>
<protein>
    <submittedName>
        <fullName evidence="2">Uncharacterized protein</fullName>
    </submittedName>
</protein>
<feature type="transmembrane region" description="Helical" evidence="1">
    <location>
        <begin position="49"/>
        <end position="69"/>
    </location>
</feature>
<organism evidence="2">
    <name type="scientific">marine sediment metagenome</name>
    <dbReference type="NCBI Taxonomy" id="412755"/>
    <lineage>
        <taxon>unclassified sequences</taxon>
        <taxon>metagenomes</taxon>
        <taxon>ecological metagenomes</taxon>
    </lineage>
</organism>
<evidence type="ECO:0000256" key="1">
    <source>
        <dbReference type="SAM" id="Phobius"/>
    </source>
</evidence>